<dbReference type="GO" id="GO:0016836">
    <property type="term" value="F:hydro-lyase activity"/>
    <property type="evidence" value="ECO:0007669"/>
    <property type="project" value="UniProtKB-UniRule"/>
</dbReference>
<dbReference type="InterPro" id="IPR001926">
    <property type="entry name" value="TrpB-like_PALP"/>
</dbReference>
<dbReference type="GO" id="GO:0030170">
    <property type="term" value="F:pyridoxal phosphate binding"/>
    <property type="evidence" value="ECO:0007669"/>
    <property type="project" value="InterPro"/>
</dbReference>
<dbReference type="Pfam" id="PF00291">
    <property type="entry name" value="PALP"/>
    <property type="match status" value="1"/>
</dbReference>
<keyword evidence="3 4" id="KW-0456">Lyase</keyword>
<dbReference type="AlphaFoldDB" id="A0A5S4GGK4"/>
<dbReference type="Proteomes" id="UP000305238">
    <property type="component" value="Unassembled WGS sequence"/>
</dbReference>
<sequence length="425" mass="45615">MSGERIPSWLEEGTPGLWLNPRARSEAEDEWENGTGYEEALNRFRNWRGSLAELHPDFARTNGTVDSPLIPARPLQPDHLDGENGTLWIKGDHRLPVARSVKARGGFHEVLEHAETLLGATPTGGESLRRARRALAHHRLEVGSTGNLGLSIGIMGSLLGFQVTVHMSREAKEWKKERLRKAGARVVDHDGDYERAVSEGRKAASGDADAHFVDDLDSRSLLWGYSTAGSLLKEQLRQAGIVVGERNPLFVYIPCGVGGAPAGLALGLRREFGSDVHCFFVEPVQSPSVLLGLLHGSPRSVYDHGLTNRTDLDGLAVPLASGIAVAAAGPRASGVFTVTDADALRAVAHIHEAVGERVEPSAAAALPGPRMLTRTPEGRTYLERHALNGRIGNSTHIVWATGGSGAPEAEFNAWLDAAGGETKTR</sequence>
<dbReference type="PANTHER" id="PTHR48078">
    <property type="entry name" value="THREONINE DEHYDRATASE, MITOCHONDRIAL-RELATED"/>
    <property type="match status" value="1"/>
</dbReference>
<dbReference type="NCBIfam" id="NF002823">
    <property type="entry name" value="PRK02991.1"/>
    <property type="match status" value="1"/>
</dbReference>
<comment type="catalytic activity">
    <reaction evidence="4">
        <text>D-serine = pyruvate + NH4(+)</text>
        <dbReference type="Rhea" id="RHEA:13977"/>
        <dbReference type="ChEBI" id="CHEBI:15361"/>
        <dbReference type="ChEBI" id="CHEBI:28938"/>
        <dbReference type="ChEBI" id="CHEBI:35247"/>
        <dbReference type="EC" id="4.3.1.18"/>
    </reaction>
</comment>
<keyword evidence="7" id="KW-1185">Reference proteome</keyword>
<keyword evidence="2 4" id="KW-0663">Pyridoxal phosphate</keyword>
<dbReference type="GO" id="GO:0009097">
    <property type="term" value="P:isoleucine biosynthetic process"/>
    <property type="evidence" value="ECO:0007669"/>
    <property type="project" value="TreeGrafter"/>
</dbReference>
<reference evidence="6 7" key="1">
    <citation type="submission" date="2019-05" db="EMBL/GenBank/DDBJ databases">
        <title>Draft genome sequence of Actinomadura geliboluensis A8036.</title>
        <authorList>
            <person name="Saricaoglu S."/>
            <person name="Isik K."/>
        </authorList>
    </citation>
    <scope>NUCLEOTIDE SEQUENCE [LARGE SCALE GENOMIC DNA]</scope>
    <source>
        <strain evidence="6 7">A8036</strain>
    </source>
</reference>
<evidence type="ECO:0000256" key="2">
    <source>
        <dbReference type="ARBA" id="ARBA00022898"/>
    </source>
</evidence>
<organism evidence="6 7">
    <name type="scientific">Actinomadura geliboluensis</name>
    <dbReference type="NCBI Taxonomy" id="882440"/>
    <lineage>
        <taxon>Bacteria</taxon>
        <taxon>Bacillati</taxon>
        <taxon>Actinomycetota</taxon>
        <taxon>Actinomycetes</taxon>
        <taxon>Streptosporangiales</taxon>
        <taxon>Thermomonosporaceae</taxon>
        <taxon>Actinomadura</taxon>
    </lineage>
</organism>
<dbReference type="OrthoDB" id="9780546at2"/>
<comment type="caution">
    <text evidence="6">The sequence shown here is derived from an EMBL/GenBank/DDBJ whole genome shotgun (WGS) entry which is preliminary data.</text>
</comment>
<accession>A0A5S4GGK4</accession>
<proteinExistence type="inferred from homology"/>
<name>A0A5S4GGK4_9ACTN</name>
<dbReference type="PANTHER" id="PTHR48078:SF9">
    <property type="entry name" value="D-SERINE DEHYDRATASE"/>
    <property type="match status" value="1"/>
</dbReference>
<protein>
    <recommendedName>
        <fullName evidence="4">Probable D-serine dehydratase</fullName>
        <ecNumber evidence="4">4.3.1.18</ecNumber>
    </recommendedName>
    <alternativeName>
        <fullName evidence="4">D-serine deaminase</fullName>
        <shortName evidence="4">DSD</shortName>
    </alternativeName>
</protein>
<evidence type="ECO:0000256" key="1">
    <source>
        <dbReference type="ARBA" id="ARBA00001933"/>
    </source>
</evidence>
<dbReference type="NCBIfam" id="TIGR02035">
    <property type="entry name" value="D_Ser_am_lyase"/>
    <property type="match status" value="1"/>
</dbReference>
<dbReference type="GO" id="GO:0036088">
    <property type="term" value="P:D-serine catabolic process"/>
    <property type="evidence" value="ECO:0007669"/>
    <property type="project" value="TreeGrafter"/>
</dbReference>
<evidence type="ECO:0000259" key="5">
    <source>
        <dbReference type="Pfam" id="PF00291"/>
    </source>
</evidence>
<dbReference type="GO" id="GO:0008721">
    <property type="term" value="F:D-serine ammonia-lyase activity"/>
    <property type="evidence" value="ECO:0007669"/>
    <property type="project" value="UniProtKB-EC"/>
</dbReference>
<gene>
    <name evidence="4" type="primary">dsdA</name>
    <name evidence="6" type="ORF">ETD96_30395</name>
</gene>
<dbReference type="InterPro" id="IPR036052">
    <property type="entry name" value="TrpB-like_PALP_sf"/>
</dbReference>
<dbReference type="HAMAP" id="MF_01030">
    <property type="entry name" value="D_Ser_dehydrat"/>
    <property type="match status" value="1"/>
</dbReference>
<feature type="domain" description="Tryptophan synthase beta chain-like PALP" evidence="5">
    <location>
        <begin position="66"/>
        <end position="373"/>
    </location>
</feature>
<dbReference type="SUPFAM" id="SSF53686">
    <property type="entry name" value="Tryptophan synthase beta subunit-like PLP-dependent enzymes"/>
    <property type="match status" value="1"/>
</dbReference>
<dbReference type="EC" id="4.3.1.18" evidence="4"/>
<dbReference type="InterPro" id="IPR050147">
    <property type="entry name" value="Ser/Thr_Dehydratase"/>
</dbReference>
<comment type="cofactor">
    <cofactor evidence="1 4">
        <name>pyridoxal 5'-phosphate</name>
        <dbReference type="ChEBI" id="CHEBI:597326"/>
    </cofactor>
</comment>
<evidence type="ECO:0000256" key="4">
    <source>
        <dbReference type="HAMAP-Rule" id="MF_01030"/>
    </source>
</evidence>
<dbReference type="RefSeq" id="WP_138639925.1">
    <property type="nucleotide sequence ID" value="NZ_JASWDG010000209.1"/>
</dbReference>
<dbReference type="Gene3D" id="3.40.50.1100">
    <property type="match status" value="2"/>
</dbReference>
<evidence type="ECO:0000313" key="6">
    <source>
        <dbReference type="EMBL" id="TMR32116.1"/>
    </source>
</evidence>
<evidence type="ECO:0000256" key="3">
    <source>
        <dbReference type="ARBA" id="ARBA00023239"/>
    </source>
</evidence>
<comment type="similarity">
    <text evidence="4">Belongs to the serine/threonine dehydratase family. DsdA subfamily.</text>
</comment>
<dbReference type="EMBL" id="VCKZ01000278">
    <property type="protein sequence ID" value="TMR32116.1"/>
    <property type="molecule type" value="Genomic_DNA"/>
</dbReference>
<evidence type="ECO:0000313" key="7">
    <source>
        <dbReference type="Proteomes" id="UP000305238"/>
    </source>
</evidence>
<dbReference type="InterPro" id="IPR011780">
    <property type="entry name" value="D_Ser_am_lyase"/>
</dbReference>
<feature type="modified residue" description="N6-(pyridoxal phosphate)lysine" evidence="4">
    <location>
        <position position="102"/>
    </location>
</feature>